<keyword evidence="1" id="KW-0812">Transmembrane</keyword>
<dbReference type="InterPro" id="IPR021994">
    <property type="entry name" value="DUF3592"/>
</dbReference>
<proteinExistence type="predicted"/>
<dbReference type="Pfam" id="PF12158">
    <property type="entry name" value="DUF3592"/>
    <property type="match status" value="1"/>
</dbReference>
<feature type="domain" description="DUF3592" evidence="2">
    <location>
        <begin position="53"/>
        <end position="105"/>
    </location>
</feature>
<evidence type="ECO:0000313" key="3">
    <source>
        <dbReference type="EMBL" id="MBD2715248.1"/>
    </source>
</evidence>
<dbReference type="EMBL" id="JACWZZ010000002">
    <property type="protein sequence ID" value="MBD2715248.1"/>
    <property type="molecule type" value="Genomic_DNA"/>
</dbReference>
<dbReference type="Proteomes" id="UP000642468">
    <property type="component" value="Unassembled WGS sequence"/>
</dbReference>
<evidence type="ECO:0000313" key="4">
    <source>
        <dbReference type="Proteomes" id="UP000642468"/>
    </source>
</evidence>
<sequence length="115" mass="13044">MDLSFDGHLIVVLVMFGVALTVWYITAKRRRDRLQMHGVRVPGVVVRNELCWGETTVMRPVVRFTTQSGQTIETLDKNGTAFAVPRYAAGATVTIVYNKHNPYEFDILNASRQFI</sequence>
<comment type="caution">
    <text evidence="3">The sequence shown here is derived from an EMBL/GenBank/DDBJ whole genome shotgun (WGS) entry which is preliminary data.</text>
</comment>
<name>A0ABR8JI18_9BACT</name>
<evidence type="ECO:0000256" key="1">
    <source>
        <dbReference type="SAM" id="Phobius"/>
    </source>
</evidence>
<protein>
    <submittedName>
        <fullName evidence="3">DUF3592 domain-containing protein</fullName>
    </submittedName>
</protein>
<evidence type="ECO:0000259" key="2">
    <source>
        <dbReference type="Pfam" id="PF12158"/>
    </source>
</evidence>
<keyword evidence="4" id="KW-1185">Reference proteome</keyword>
<dbReference type="RefSeq" id="WP_190784270.1">
    <property type="nucleotide sequence ID" value="NZ_JACWZZ010000002.1"/>
</dbReference>
<keyword evidence="1" id="KW-0472">Membrane</keyword>
<keyword evidence="1" id="KW-1133">Transmembrane helix</keyword>
<feature type="transmembrane region" description="Helical" evidence="1">
    <location>
        <begin position="6"/>
        <end position="26"/>
    </location>
</feature>
<accession>A0ABR8JI18</accession>
<organism evidence="3 4">
    <name type="scientific">Hymenobacter duratus</name>
    <dbReference type="NCBI Taxonomy" id="2771356"/>
    <lineage>
        <taxon>Bacteria</taxon>
        <taxon>Pseudomonadati</taxon>
        <taxon>Bacteroidota</taxon>
        <taxon>Cytophagia</taxon>
        <taxon>Cytophagales</taxon>
        <taxon>Hymenobacteraceae</taxon>
        <taxon>Hymenobacter</taxon>
    </lineage>
</organism>
<reference evidence="3 4" key="1">
    <citation type="submission" date="2020-09" db="EMBL/GenBank/DDBJ databases">
        <authorList>
            <person name="Kim M.K."/>
        </authorList>
    </citation>
    <scope>NUCLEOTIDE SEQUENCE [LARGE SCALE GENOMIC DNA]</scope>
    <source>
        <strain evidence="3 4">BT646</strain>
    </source>
</reference>
<gene>
    <name evidence="3" type="ORF">IC231_09390</name>
</gene>